<reference evidence="7 8" key="1">
    <citation type="submission" date="2016-08" db="EMBL/GenBank/DDBJ databases">
        <authorList>
            <person name="Seilhamer J.J."/>
        </authorList>
    </citation>
    <scope>NUCLEOTIDE SEQUENCE [LARGE SCALE GENOMIC DNA]</scope>
    <source>
        <strain evidence="7 8">PH27A</strain>
    </source>
</reference>
<dbReference type="InterPro" id="IPR036188">
    <property type="entry name" value="FAD/NAD-bd_sf"/>
</dbReference>
<keyword evidence="8" id="KW-1185">Reference proteome</keyword>
<dbReference type="Gene3D" id="3.50.50.60">
    <property type="entry name" value="FAD/NAD(P)-binding domain"/>
    <property type="match status" value="1"/>
</dbReference>
<keyword evidence="3" id="KW-0274">FAD</keyword>
<evidence type="ECO:0000256" key="4">
    <source>
        <dbReference type="ARBA" id="ARBA00023002"/>
    </source>
</evidence>
<proteinExistence type="inferred from homology"/>
<keyword evidence="4" id="KW-0560">Oxidoreductase</keyword>
<dbReference type="Proteomes" id="UP000094291">
    <property type="component" value="Unassembled WGS sequence"/>
</dbReference>
<evidence type="ECO:0000256" key="2">
    <source>
        <dbReference type="ARBA" id="ARBA00022630"/>
    </source>
</evidence>
<dbReference type="RefSeq" id="WP_068999457.1">
    <property type="nucleotide sequence ID" value="NZ_MDTQ01000001.1"/>
</dbReference>
<comment type="caution">
    <text evidence="7">The sequence shown here is derived from an EMBL/GenBank/DDBJ whole genome shotgun (WGS) entry which is preliminary data.</text>
</comment>
<dbReference type="SUPFAM" id="SSF51905">
    <property type="entry name" value="FAD/NAD(P)-binding domain"/>
    <property type="match status" value="1"/>
</dbReference>
<gene>
    <name evidence="7" type="ORF">BFW38_13965</name>
</gene>
<dbReference type="PANTHER" id="PTHR43104">
    <property type="entry name" value="L-2-HYDROXYGLUTARATE DEHYDROGENASE, MITOCHONDRIAL"/>
    <property type="match status" value="1"/>
</dbReference>
<protein>
    <submittedName>
        <fullName evidence="7">FAD-dependent oxidoreductase</fullName>
    </submittedName>
</protein>
<evidence type="ECO:0000256" key="3">
    <source>
        <dbReference type="ARBA" id="ARBA00022827"/>
    </source>
</evidence>
<dbReference type="OrthoDB" id="9801699at2"/>
<organism evidence="7 8">
    <name type="scientific">Terasakiispira papahanaumokuakeensis</name>
    <dbReference type="NCBI Taxonomy" id="197479"/>
    <lineage>
        <taxon>Bacteria</taxon>
        <taxon>Pseudomonadati</taxon>
        <taxon>Pseudomonadota</taxon>
        <taxon>Gammaproteobacteria</taxon>
        <taxon>Oceanospirillales</taxon>
        <taxon>Terasakiispira</taxon>
    </lineage>
</organism>
<evidence type="ECO:0000256" key="1">
    <source>
        <dbReference type="ARBA" id="ARBA00001974"/>
    </source>
</evidence>
<feature type="domain" description="FAD dependent oxidoreductase" evidence="6">
    <location>
        <begin position="5"/>
        <end position="364"/>
    </location>
</feature>
<dbReference type="AlphaFoldDB" id="A0A1E2VCU1"/>
<evidence type="ECO:0000313" key="7">
    <source>
        <dbReference type="EMBL" id="ODC04475.1"/>
    </source>
</evidence>
<keyword evidence="2" id="KW-0285">Flavoprotein</keyword>
<dbReference type="EMBL" id="MDTQ01000001">
    <property type="protein sequence ID" value="ODC04475.1"/>
    <property type="molecule type" value="Genomic_DNA"/>
</dbReference>
<accession>A0A1E2VCU1</accession>
<dbReference type="InterPro" id="IPR006076">
    <property type="entry name" value="FAD-dep_OxRdtase"/>
</dbReference>
<dbReference type="Pfam" id="PF01266">
    <property type="entry name" value="DAO"/>
    <property type="match status" value="1"/>
</dbReference>
<comment type="cofactor">
    <cofactor evidence="1">
        <name>FAD</name>
        <dbReference type="ChEBI" id="CHEBI:57692"/>
    </cofactor>
</comment>
<name>A0A1E2VCU1_9GAMM</name>
<dbReference type="STRING" id="197479.BFW38_13965"/>
<sequence>MEQLDTLVVGAGVVGLAVGRALAQSGREVMILERHERFGEETSARNSEVIHAGIYYPTGSLKARLCVEGQRQLYAYAQQRGVPFRRCGKLIVASQSQTEGLRQLQAQAEANGATPLQWRDRADLSQLEPALRADQALFSPATGIIDSHALMTALAGDAEHAGAMLVTAQSVIPRALESSGVVVEVEGERFRVRQLVNAAGLNAVNWARALHGDDTAWLPRAHFARGHYFSLSGRTPFRHLIYPLPEPGGLGVHLTLDLHARARFGPDVQWLTEADPDQYPLTVDPARVNAFVDGIRQWWPEVPTAQLQPDYAGIRPKLVGPGEPNADFLIADAAVHGVPGLVHLLGIESPGLTSCLTLADEVVARLTLD</sequence>
<comment type="similarity">
    <text evidence="5">Belongs to the L2HGDH family.</text>
</comment>
<dbReference type="Gene3D" id="3.30.9.10">
    <property type="entry name" value="D-Amino Acid Oxidase, subunit A, domain 2"/>
    <property type="match status" value="1"/>
</dbReference>
<evidence type="ECO:0000256" key="5">
    <source>
        <dbReference type="ARBA" id="ARBA00037941"/>
    </source>
</evidence>
<evidence type="ECO:0000259" key="6">
    <source>
        <dbReference type="Pfam" id="PF01266"/>
    </source>
</evidence>
<dbReference type="GO" id="GO:0047545">
    <property type="term" value="F:(S)-2-hydroxyglutarate dehydrogenase activity"/>
    <property type="evidence" value="ECO:0007669"/>
    <property type="project" value="TreeGrafter"/>
</dbReference>
<dbReference type="PANTHER" id="PTHR43104:SF4">
    <property type="entry name" value="L-2-HYDROXYGLUTARATE DEHYDROGENASE, MITOCHONDRIAL"/>
    <property type="match status" value="1"/>
</dbReference>
<evidence type="ECO:0000313" key="8">
    <source>
        <dbReference type="Proteomes" id="UP000094291"/>
    </source>
</evidence>